<feature type="transmembrane region" description="Helical" evidence="9">
    <location>
        <begin position="116"/>
        <end position="140"/>
    </location>
</feature>
<feature type="transmembrane region" description="Helical" evidence="9">
    <location>
        <begin position="230"/>
        <end position="249"/>
    </location>
</feature>
<keyword evidence="8 9" id="KW-0472">Membrane</keyword>
<keyword evidence="3 9" id="KW-0813">Transport</keyword>
<evidence type="ECO:0000256" key="5">
    <source>
        <dbReference type="ARBA" id="ARBA00022692"/>
    </source>
</evidence>
<comment type="caution">
    <text evidence="11">The sequence shown here is derived from an EMBL/GenBank/DDBJ whole genome shotgun (WGS) entry which is preliminary data.</text>
</comment>
<dbReference type="Pfam" id="PF01235">
    <property type="entry name" value="Na_Ala_symp"/>
    <property type="match status" value="1"/>
</dbReference>
<evidence type="ECO:0000256" key="7">
    <source>
        <dbReference type="ARBA" id="ARBA00022989"/>
    </source>
</evidence>
<dbReference type="GO" id="GO:0005283">
    <property type="term" value="F:amino acid:sodium symporter activity"/>
    <property type="evidence" value="ECO:0007669"/>
    <property type="project" value="InterPro"/>
</dbReference>
<dbReference type="PRINTS" id="PR00175">
    <property type="entry name" value="NAALASMPORT"/>
</dbReference>
<feature type="transmembrane region" description="Helical" evidence="9">
    <location>
        <begin position="36"/>
        <end position="55"/>
    </location>
</feature>
<feature type="transmembrane region" description="Helical" evidence="9">
    <location>
        <begin position="324"/>
        <end position="344"/>
    </location>
</feature>
<feature type="transmembrane region" description="Helical" evidence="9">
    <location>
        <begin position="261"/>
        <end position="284"/>
    </location>
</feature>
<organism evidence="11 12">
    <name type="scientific">Mobilicoccus pelagius NBRC 104925</name>
    <dbReference type="NCBI Taxonomy" id="1089455"/>
    <lineage>
        <taxon>Bacteria</taxon>
        <taxon>Bacillati</taxon>
        <taxon>Actinomycetota</taxon>
        <taxon>Actinomycetes</taxon>
        <taxon>Micrococcales</taxon>
        <taxon>Dermatophilaceae</taxon>
        <taxon>Mobilicoccus</taxon>
    </lineage>
</organism>
<keyword evidence="7 9" id="KW-1133">Transmembrane helix</keyword>
<comment type="similarity">
    <text evidence="2 9">Belongs to the alanine or glycine:cation symporter (AGCS) (TC 2.A.25) family.</text>
</comment>
<evidence type="ECO:0000256" key="2">
    <source>
        <dbReference type="ARBA" id="ARBA00009261"/>
    </source>
</evidence>
<dbReference type="PANTHER" id="PTHR30330">
    <property type="entry name" value="AGSS FAMILY TRANSPORTER, SODIUM-ALANINE"/>
    <property type="match status" value="1"/>
</dbReference>
<evidence type="ECO:0000256" key="8">
    <source>
        <dbReference type="ARBA" id="ARBA00023136"/>
    </source>
</evidence>
<sequence>MGSLVRPRNPDSPPHAPEKSPMDAIHDLVLAMNDKLTTWGLVPLLAICGVLFTLWSRGMQFRSARTMWRVILGSRSGQEGGISSFQAFCISLASRVGTGNIAGVAIALALGGPGAIFWMWVMALLGMATAFVEATLAQIYKQPHEDNTFRGGPAFYIQRGLGSRPAGMVFAVCLIFAFGLAFNMVQANTIADVLSSGHGVSPTVTAIVLAIVTAAIVLGGVRSVARVTEYMAPIMALVYFLLAVAVIALRAPEVPGALLDIVRGAFGLDQALAGTGGAMIAALMNGVKRGMFSNEAGMGSAPNAAATATVSHPAHQGIVQATGVFVDTIVVCTATAVMILLAGPSVYTPGVTTKEQAGASLTQAALSSVLGGWVVPVMTVLIFVFAFSSVLGNSTYAEINMDFLGGGKVGRLAIRLLVVVAVLVGALAKLAFVWDLADFAMSLMALINLVAMLFLGRYAIHALRDLERARNRPEDARYVLDELPQRPRGIVDGVWAEHGSATTTGHVDGTKPRPRS</sequence>
<gene>
    <name evidence="11" type="ORF">MOPEL_020_00100</name>
</gene>
<evidence type="ECO:0000313" key="12">
    <source>
        <dbReference type="Proteomes" id="UP000004367"/>
    </source>
</evidence>
<dbReference type="InterPro" id="IPR001463">
    <property type="entry name" value="Na/Ala_symport"/>
</dbReference>
<evidence type="ECO:0000256" key="4">
    <source>
        <dbReference type="ARBA" id="ARBA00022475"/>
    </source>
</evidence>
<comment type="subcellular location">
    <subcellularLocation>
        <location evidence="1 9">Cell membrane</location>
        <topology evidence="1 9">Multi-pass membrane protein</topology>
    </subcellularLocation>
</comment>
<dbReference type="Gene3D" id="1.20.1740.10">
    <property type="entry name" value="Amino acid/polyamine transporter I"/>
    <property type="match status" value="1"/>
</dbReference>
<keyword evidence="12" id="KW-1185">Reference proteome</keyword>
<keyword evidence="5 9" id="KW-0812">Transmembrane</keyword>
<feature type="transmembrane region" description="Helical" evidence="9">
    <location>
        <begin position="85"/>
        <end position="110"/>
    </location>
</feature>
<feature type="transmembrane region" description="Helical" evidence="9">
    <location>
        <begin position="412"/>
        <end position="433"/>
    </location>
</feature>
<feature type="transmembrane region" description="Helical" evidence="9">
    <location>
        <begin position="439"/>
        <end position="460"/>
    </location>
</feature>
<dbReference type="Proteomes" id="UP000004367">
    <property type="component" value="Unassembled WGS sequence"/>
</dbReference>
<proteinExistence type="inferred from homology"/>
<dbReference type="FunFam" id="1.20.1740.10:FF:000004">
    <property type="entry name" value="Sodium:alanine symporter family protein"/>
    <property type="match status" value="1"/>
</dbReference>
<dbReference type="GO" id="GO:0005886">
    <property type="term" value="C:plasma membrane"/>
    <property type="evidence" value="ECO:0007669"/>
    <property type="project" value="UniProtKB-SubCell"/>
</dbReference>
<protein>
    <submittedName>
        <fullName evidence="11">Putative sodium/amino acid symporter</fullName>
    </submittedName>
</protein>
<dbReference type="AlphaFoldDB" id="H5UP66"/>
<evidence type="ECO:0000256" key="9">
    <source>
        <dbReference type="RuleBase" id="RU363064"/>
    </source>
</evidence>
<evidence type="ECO:0000256" key="3">
    <source>
        <dbReference type="ARBA" id="ARBA00022448"/>
    </source>
</evidence>
<dbReference type="PANTHER" id="PTHR30330:SF1">
    <property type="entry name" value="AMINO-ACID CARRIER PROTEIN ALST"/>
    <property type="match status" value="1"/>
</dbReference>
<dbReference type="PROSITE" id="PS00873">
    <property type="entry name" value="NA_ALANINE_SYMP"/>
    <property type="match status" value="1"/>
</dbReference>
<evidence type="ECO:0000256" key="10">
    <source>
        <dbReference type="SAM" id="MobiDB-lite"/>
    </source>
</evidence>
<keyword evidence="6 9" id="KW-0769">Symport</keyword>
<feature type="transmembrane region" description="Helical" evidence="9">
    <location>
        <begin position="199"/>
        <end position="218"/>
    </location>
</feature>
<feature type="transmembrane region" description="Helical" evidence="9">
    <location>
        <begin position="166"/>
        <end position="187"/>
    </location>
</feature>
<evidence type="ECO:0000313" key="11">
    <source>
        <dbReference type="EMBL" id="GAB47524.1"/>
    </source>
</evidence>
<evidence type="ECO:0000256" key="1">
    <source>
        <dbReference type="ARBA" id="ARBA00004651"/>
    </source>
</evidence>
<feature type="region of interest" description="Disordered" evidence="10">
    <location>
        <begin position="1"/>
        <end position="20"/>
    </location>
</feature>
<dbReference type="EMBL" id="BAFE01000019">
    <property type="protein sequence ID" value="GAB47524.1"/>
    <property type="molecule type" value="Genomic_DNA"/>
</dbReference>
<dbReference type="eggNOG" id="COG1115">
    <property type="taxonomic scope" value="Bacteria"/>
</dbReference>
<feature type="transmembrane region" description="Helical" evidence="9">
    <location>
        <begin position="364"/>
        <end position="391"/>
    </location>
</feature>
<keyword evidence="4 9" id="KW-1003">Cell membrane</keyword>
<dbReference type="NCBIfam" id="TIGR00835">
    <property type="entry name" value="agcS"/>
    <property type="match status" value="1"/>
</dbReference>
<name>H5UP66_9MICO</name>
<accession>H5UP66</accession>
<evidence type="ECO:0000256" key="6">
    <source>
        <dbReference type="ARBA" id="ARBA00022847"/>
    </source>
</evidence>
<reference evidence="11 12" key="1">
    <citation type="submission" date="2012-02" db="EMBL/GenBank/DDBJ databases">
        <title>Whole genome shotgun sequence of Mobilicoccus pelagius NBRC 104925.</title>
        <authorList>
            <person name="Yoshida Y."/>
            <person name="Hosoyama A."/>
            <person name="Tsuchikane K."/>
            <person name="Katsumata H."/>
            <person name="Yamazaki S."/>
            <person name="Fujita N."/>
        </authorList>
    </citation>
    <scope>NUCLEOTIDE SEQUENCE [LARGE SCALE GENOMIC DNA]</scope>
    <source>
        <strain evidence="11 12">NBRC 104925</strain>
    </source>
</reference>